<protein>
    <recommendedName>
        <fullName evidence="1">Phage terminase large subunit N-terminal domain-containing protein</fullName>
    </recommendedName>
</protein>
<dbReference type="Gene3D" id="3.40.50.300">
    <property type="entry name" value="P-loop containing nucleotide triphosphate hydrolases"/>
    <property type="match status" value="1"/>
</dbReference>
<sequence length="475" mass="54672">MGYKKIKWDLTKIPQQEQFVFSDALYPGYFGGFNNGKTHAGCIRGLKHSLDYPGNKGLIARKTYPELKDTTRKQFFEIMGCTESTIAGHPYVERFNQQENFLRFKNGSEIFFRALNDEEALAKLLSLNINWFFIDQAEEVSEAAFLTLLGRMGRKAGGPPVWGAVTGNPAGHNWIWKRWINGDPDKTKYDMIQATTLDNPFRRPGYVEELMDAYDPIWLKRYIYGSWDTFAGQVYNEWDPKYHLIDPIPMAAEMKAGVGCDLGYNHLTAFVWIGVDYEGNWHVYDEHAAREQLPEWHINQISTRLTLEDGSQLPVFGPHDAMNRNPVDGRNLQQVYRDGGVNIMAGTRVKPHVGIQKIKQMMRIDPKKPHPYKPGVMGAPRFFVHRNCPGIVEEIGQYRWRELKPGQESHMAQPDEVVKVNDDRVDALRQWAMATQAYYKPTQETKKVKSIEQFDLEAFAGIGDDSRPQTDWRWA</sequence>
<dbReference type="InterPro" id="IPR027417">
    <property type="entry name" value="P-loop_NTPase"/>
</dbReference>
<evidence type="ECO:0000313" key="2">
    <source>
        <dbReference type="EMBL" id="KKN72294.1"/>
    </source>
</evidence>
<dbReference type="AlphaFoldDB" id="A0A0F9SZB6"/>
<accession>A0A0F9SZB6</accession>
<proteinExistence type="predicted"/>
<organism evidence="2">
    <name type="scientific">marine sediment metagenome</name>
    <dbReference type="NCBI Taxonomy" id="412755"/>
    <lineage>
        <taxon>unclassified sequences</taxon>
        <taxon>metagenomes</taxon>
        <taxon>ecological metagenomes</taxon>
    </lineage>
</organism>
<reference evidence="2" key="1">
    <citation type="journal article" date="2015" name="Nature">
        <title>Complex archaea that bridge the gap between prokaryotes and eukaryotes.</title>
        <authorList>
            <person name="Spang A."/>
            <person name="Saw J.H."/>
            <person name="Jorgensen S.L."/>
            <person name="Zaremba-Niedzwiedzka K."/>
            <person name="Martijn J."/>
            <person name="Lind A.E."/>
            <person name="van Eijk R."/>
            <person name="Schleper C."/>
            <person name="Guy L."/>
            <person name="Ettema T.J."/>
        </authorList>
    </citation>
    <scope>NUCLEOTIDE SEQUENCE</scope>
</reference>
<feature type="domain" description="Phage terminase large subunit N-terminal" evidence="1">
    <location>
        <begin position="29"/>
        <end position="212"/>
    </location>
</feature>
<dbReference type="InterPro" id="IPR035412">
    <property type="entry name" value="Terminase_L_N"/>
</dbReference>
<evidence type="ECO:0000259" key="1">
    <source>
        <dbReference type="Pfam" id="PF04466"/>
    </source>
</evidence>
<comment type="caution">
    <text evidence="2">The sequence shown here is derived from an EMBL/GenBank/DDBJ whole genome shotgun (WGS) entry which is preliminary data.</text>
</comment>
<name>A0A0F9SZB6_9ZZZZ</name>
<gene>
    <name evidence="2" type="ORF">LCGC14_0412450</name>
</gene>
<dbReference type="Gene3D" id="3.30.420.280">
    <property type="match status" value="1"/>
</dbReference>
<dbReference type="EMBL" id="LAZR01000365">
    <property type="protein sequence ID" value="KKN72294.1"/>
    <property type="molecule type" value="Genomic_DNA"/>
</dbReference>
<dbReference type="Pfam" id="PF04466">
    <property type="entry name" value="Terminase_3"/>
    <property type="match status" value="1"/>
</dbReference>